<evidence type="ECO:0000256" key="14">
    <source>
        <dbReference type="SAM" id="SignalP"/>
    </source>
</evidence>
<dbReference type="SUPFAM" id="SSF81536">
    <property type="entry name" value="Subunit III of photosystem I reaction centre, PsaF"/>
    <property type="match status" value="1"/>
</dbReference>
<geneLocation type="plastid" evidence="15"/>
<keyword evidence="5" id="KW-0812">Transmembrane</keyword>
<dbReference type="RefSeq" id="YP_009237289.1">
    <property type="nucleotide sequence ID" value="NC_029576.1"/>
</dbReference>
<evidence type="ECO:0000256" key="13">
    <source>
        <dbReference type="RuleBase" id="RU368107"/>
    </source>
</evidence>
<evidence type="ECO:0000256" key="5">
    <source>
        <dbReference type="ARBA" id="ARBA00022692"/>
    </source>
</evidence>
<keyword evidence="15" id="KW-0934">Plastid</keyword>
<dbReference type="GO" id="GO:0009538">
    <property type="term" value="C:photosystem I reaction center"/>
    <property type="evidence" value="ECO:0007669"/>
    <property type="project" value="UniProtKB-UniRule"/>
</dbReference>
<evidence type="ECO:0000256" key="8">
    <source>
        <dbReference type="ARBA" id="ARBA00022989"/>
    </source>
</evidence>
<gene>
    <name evidence="15" type="primary">psaF</name>
</gene>
<reference evidence="15" key="1">
    <citation type="submission" date="2015-03" db="EMBL/GenBank/DDBJ databases">
        <title>Plastid genome analysis of the type material of Wildemania schizophylla (Bangiales, Rhodophyta).</title>
        <authorList>
            <person name="Hughey J.R."/>
        </authorList>
    </citation>
    <scope>NUCLEOTIDE SEQUENCE</scope>
</reference>
<keyword evidence="8" id="KW-1133">Transmembrane helix</keyword>
<evidence type="ECO:0000256" key="6">
    <source>
        <dbReference type="ARBA" id="ARBA00022729"/>
    </source>
</evidence>
<dbReference type="Gene3D" id="1.10.8.110">
    <property type="entry name" value="Photosystem I PsaF, reaction centre subunit III"/>
    <property type="match status" value="1"/>
</dbReference>
<dbReference type="Pfam" id="PF02507">
    <property type="entry name" value="PSI_PsaF"/>
    <property type="match status" value="1"/>
</dbReference>
<evidence type="ECO:0000256" key="2">
    <source>
        <dbReference type="ARBA" id="ARBA00008386"/>
    </source>
</evidence>
<dbReference type="InterPro" id="IPR036577">
    <property type="entry name" value="PSI_PsaF_sf"/>
</dbReference>
<feature type="chain" id="PRO_5007270018" description="Photosystem I reaction center subunit III" evidence="14">
    <location>
        <begin position="25"/>
        <end position="185"/>
    </location>
</feature>
<keyword evidence="6 14" id="KW-0732">Signal</keyword>
<dbReference type="PANTHER" id="PTHR34939">
    <property type="entry name" value="PHOTOSYSTEM I REACTION CENTER SUBUNIT III, CHLOROPLASTIC"/>
    <property type="match status" value="1"/>
</dbReference>
<feature type="signal peptide" evidence="14">
    <location>
        <begin position="1"/>
        <end position="24"/>
    </location>
</feature>
<evidence type="ECO:0000256" key="11">
    <source>
        <dbReference type="ARBA" id="ARBA00025576"/>
    </source>
</evidence>
<keyword evidence="10" id="KW-0472">Membrane</keyword>
<keyword evidence="7 13" id="KW-0603">Photosystem I</keyword>
<protein>
    <recommendedName>
        <fullName evidence="3 13">Photosystem I reaction center subunit III</fullName>
    </recommendedName>
    <alternativeName>
        <fullName evidence="12 13">PSI-F</fullName>
    </alternativeName>
</protein>
<name>A0A126G475_WILSC</name>
<comment type="similarity">
    <text evidence="2 13">Belongs to the PsaF family.</text>
</comment>
<dbReference type="PANTHER" id="PTHR34939:SF1">
    <property type="entry name" value="PHOTOSYSTEM I REACTION CENTER SUBUNIT III, CHLOROPLASTIC"/>
    <property type="match status" value="1"/>
</dbReference>
<keyword evidence="9" id="KW-0793">Thylakoid</keyword>
<comment type="function">
    <text evidence="13">Participates in efficiency of electron transfer from plastocyanin to P700 (or cytochrome c553 in algae and cyanobacteria). This plastocyanin-docking protein contributes to the specific association of plastocyanin to PSI.</text>
</comment>
<evidence type="ECO:0000256" key="1">
    <source>
        <dbReference type="ARBA" id="ARBA00004334"/>
    </source>
</evidence>
<comment type="subcellular location">
    <subcellularLocation>
        <location evidence="1">Plastid</location>
        <location evidence="1">Chloroplast thylakoid membrane</location>
    </subcellularLocation>
</comment>
<dbReference type="EMBL" id="KR020505">
    <property type="protein sequence ID" value="AKS28336.1"/>
    <property type="molecule type" value="Genomic_DNA"/>
</dbReference>
<proteinExistence type="inferred from homology"/>
<evidence type="ECO:0000256" key="10">
    <source>
        <dbReference type="ARBA" id="ARBA00023136"/>
    </source>
</evidence>
<evidence type="ECO:0000256" key="3">
    <source>
        <dbReference type="ARBA" id="ARBA00016492"/>
    </source>
</evidence>
<dbReference type="GeneID" id="26939075"/>
<sequence>MKKSIFVTCLLVLLALSNPKLAKAEVAGLVPCKDSAAFNKRMVNSVKKLQARLAKYDADTPPALALNKQIDKTKTRFATYGRAGLLCGTDGLPHLISDGRWSRAGDFVFPGLLFLYITGWIGWVGRGYLLSVAKTSKPTEKEIILDVPLAIKFMSSGFAWPLAAWQEFSRGELVASNDDITVSPR</sequence>
<dbReference type="AlphaFoldDB" id="A0A126G475"/>
<evidence type="ECO:0000256" key="4">
    <source>
        <dbReference type="ARBA" id="ARBA00022531"/>
    </source>
</evidence>
<dbReference type="FunFam" id="1.10.8.110:FF:000001">
    <property type="entry name" value="Photosystem I reaction center subunit III"/>
    <property type="match status" value="1"/>
</dbReference>
<organism evidence="15">
    <name type="scientific">Wildemania schizophylla</name>
    <name type="common">Red alga</name>
    <name type="synonym">Porphyra schizophylla</name>
    <dbReference type="NCBI Taxonomy" id="1134705"/>
    <lineage>
        <taxon>Eukaryota</taxon>
        <taxon>Rhodophyta</taxon>
        <taxon>Bangiophyceae</taxon>
        <taxon>Bangiales</taxon>
        <taxon>Bangiaceae</taxon>
        <taxon>Wildemania</taxon>
    </lineage>
</organism>
<evidence type="ECO:0000256" key="12">
    <source>
        <dbReference type="ARBA" id="ARBA00033433"/>
    </source>
</evidence>
<evidence type="ECO:0000256" key="7">
    <source>
        <dbReference type="ARBA" id="ARBA00022836"/>
    </source>
</evidence>
<evidence type="ECO:0000256" key="9">
    <source>
        <dbReference type="ARBA" id="ARBA00023078"/>
    </source>
</evidence>
<dbReference type="GO" id="GO:0009535">
    <property type="term" value="C:chloroplast thylakoid membrane"/>
    <property type="evidence" value="ECO:0007669"/>
    <property type="project" value="UniProtKB-SubCell"/>
</dbReference>
<evidence type="ECO:0000313" key="15">
    <source>
        <dbReference type="EMBL" id="AKS28336.1"/>
    </source>
</evidence>
<keyword evidence="4 13" id="KW-0602">Photosynthesis</keyword>
<accession>A0A126G475</accession>
<comment type="function">
    <text evidence="11">Probably participates in efficiency of electron transfer from plastocyanin to P700 (or cytochrome c553 in algae and cyanobacteria). This plastocyanin-docking protein contributes to the specific association of plastocyanin to PSI.</text>
</comment>
<dbReference type="GO" id="GO:0015979">
    <property type="term" value="P:photosynthesis"/>
    <property type="evidence" value="ECO:0007669"/>
    <property type="project" value="UniProtKB-UniRule"/>
</dbReference>
<dbReference type="InterPro" id="IPR003666">
    <property type="entry name" value="PSI_PsaF"/>
</dbReference>